<feature type="chain" id="PRO_5040290976" evidence="2">
    <location>
        <begin position="25"/>
        <end position="209"/>
    </location>
</feature>
<feature type="compositionally biased region" description="Low complexity" evidence="1">
    <location>
        <begin position="164"/>
        <end position="186"/>
    </location>
</feature>
<sequence length="209" mass="22421">MHIIKTLSSFLVALMLVSIVPVQSININKMLDLCNAERKKVGAPALTHNDALCKVATDHSNYMAKNNILTHDDPAGSLGQRFEQHGYSYTCAGENVAEGYSDEVSVMQGWMNSPGHRDNILNPSFLDAGFGQSGKYWTQDFGAGGSGSSKGKGNNKPAPPASKPKPTLKSAPKIIAKPPVKPPVKVIHVHDAPKPVPVVKPKTCTKKKN</sequence>
<evidence type="ECO:0000256" key="2">
    <source>
        <dbReference type="SAM" id="SignalP"/>
    </source>
</evidence>
<dbReference type="Gene3D" id="3.40.33.10">
    <property type="entry name" value="CAP"/>
    <property type="match status" value="1"/>
</dbReference>
<dbReference type="OrthoDB" id="568194at2759"/>
<feature type="region of interest" description="Disordered" evidence="1">
    <location>
        <begin position="139"/>
        <end position="209"/>
    </location>
</feature>
<dbReference type="AlphaFoldDB" id="A0A9N9BAK3"/>
<evidence type="ECO:0000313" key="4">
    <source>
        <dbReference type="EMBL" id="CAG8559006.1"/>
    </source>
</evidence>
<keyword evidence="5" id="KW-1185">Reference proteome</keyword>
<dbReference type="InterPro" id="IPR014044">
    <property type="entry name" value="CAP_dom"/>
</dbReference>
<dbReference type="SUPFAM" id="SSF55797">
    <property type="entry name" value="PR-1-like"/>
    <property type="match status" value="1"/>
</dbReference>
<organism evidence="4 5">
    <name type="scientific">Cetraspora pellucida</name>
    <dbReference type="NCBI Taxonomy" id="1433469"/>
    <lineage>
        <taxon>Eukaryota</taxon>
        <taxon>Fungi</taxon>
        <taxon>Fungi incertae sedis</taxon>
        <taxon>Mucoromycota</taxon>
        <taxon>Glomeromycotina</taxon>
        <taxon>Glomeromycetes</taxon>
        <taxon>Diversisporales</taxon>
        <taxon>Gigasporaceae</taxon>
        <taxon>Cetraspora</taxon>
    </lineage>
</organism>
<name>A0A9N9BAK3_9GLOM</name>
<protein>
    <submittedName>
        <fullName evidence="4">1060_t:CDS:1</fullName>
    </submittedName>
</protein>
<feature type="domain" description="SCP" evidence="3">
    <location>
        <begin position="31"/>
        <end position="132"/>
    </location>
</feature>
<reference evidence="4" key="1">
    <citation type="submission" date="2021-06" db="EMBL/GenBank/DDBJ databases">
        <authorList>
            <person name="Kallberg Y."/>
            <person name="Tangrot J."/>
            <person name="Rosling A."/>
        </authorList>
    </citation>
    <scope>NUCLEOTIDE SEQUENCE</scope>
    <source>
        <strain evidence="4">FL966</strain>
    </source>
</reference>
<accession>A0A9N9BAK3</accession>
<feature type="signal peptide" evidence="2">
    <location>
        <begin position="1"/>
        <end position="24"/>
    </location>
</feature>
<dbReference type="EMBL" id="CAJVQA010002845">
    <property type="protein sequence ID" value="CAG8559006.1"/>
    <property type="molecule type" value="Genomic_DNA"/>
</dbReference>
<evidence type="ECO:0000259" key="3">
    <source>
        <dbReference type="Pfam" id="PF00188"/>
    </source>
</evidence>
<dbReference type="CDD" id="cd05379">
    <property type="entry name" value="CAP_bacterial"/>
    <property type="match status" value="1"/>
</dbReference>
<comment type="caution">
    <text evidence="4">The sequence shown here is derived from an EMBL/GenBank/DDBJ whole genome shotgun (WGS) entry which is preliminary data.</text>
</comment>
<dbReference type="PANTHER" id="PTHR31157:SF1">
    <property type="entry name" value="SCP DOMAIN-CONTAINING PROTEIN"/>
    <property type="match status" value="1"/>
</dbReference>
<dbReference type="Pfam" id="PF00188">
    <property type="entry name" value="CAP"/>
    <property type="match status" value="1"/>
</dbReference>
<keyword evidence="2" id="KW-0732">Signal</keyword>
<proteinExistence type="predicted"/>
<evidence type="ECO:0000256" key="1">
    <source>
        <dbReference type="SAM" id="MobiDB-lite"/>
    </source>
</evidence>
<gene>
    <name evidence="4" type="ORF">CPELLU_LOCUS5113</name>
</gene>
<dbReference type="PANTHER" id="PTHR31157">
    <property type="entry name" value="SCP DOMAIN-CONTAINING PROTEIN"/>
    <property type="match status" value="1"/>
</dbReference>
<dbReference type="Proteomes" id="UP000789759">
    <property type="component" value="Unassembled WGS sequence"/>
</dbReference>
<evidence type="ECO:0000313" key="5">
    <source>
        <dbReference type="Proteomes" id="UP000789759"/>
    </source>
</evidence>
<dbReference type="InterPro" id="IPR035940">
    <property type="entry name" value="CAP_sf"/>
</dbReference>